<dbReference type="OMA" id="SERTEWI"/>
<dbReference type="EMBL" id="JAATIQ010000099">
    <property type="protein sequence ID" value="KAF4382909.1"/>
    <property type="molecule type" value="Genomic_DNA"/>
</dbReference>
<evidence type="ECO:0000259" key="6">
    <source>
        <dbReference type="PROSITE" id="PS51005"/>
    </source>
</evidence>
<keyword evidence="2" id="KW-0238">DNA-binding</keyword>
<dbReference type="GO" id="GO:0003677">
    <property type="term" value="F:DNA binding"/>
    <property type="evidence" value="ECO:0007669"/>
    <property type="project" value="UniProtKB-KW"/>
</dbReference>
<accession>A0A803NSH4</accession>
<evidence type="ECO:0000256" key="3">
    <source>
        <dbReference type="ARBA" id="ARBA00023163"/>
    </source>
</evidence>
<dbReference type="OrthoDB" id="1191829at2759"/>
<dbReference type="PANTHER" id="PTHR31744">
    <property type="entry name" value="PROTEIN CUP-SHAPED COTYLEDON 2-RELATED"/>
    <property type="match status" value="1"/>
</dbReference>
<evidence type="ECO:0000256" key="4">
    <source>
        <dbReference type="ARBA" id="ARBA00023242"/>
    </source>
</evidence>
<evidence type="ECO:0000313" key="10">
    <source>
        <dbReference type="Proteomes" id="UP000525078"/>
    </source>
</evidence>
<feature type="region of interest" description="Disordered" evidence="5">
    <location>
        <begin position="260"/>
        <end position="297"/>
    </location>
</feature>
<dbReference type="EMBL" id="JAATIQ010000013">
    <property type="protein sequence ID" value="KAF4400902.1"/>
    <property type="molecule type" value="Genomic_DNA"/>
</dbReference>
<evidence type="ECO:0000313" key="9">
    <source>
        <dbReference type="EMBL" id="KAF4400902.1"/>
    </source>
</evidence>
<dbReference type="InterPro" id="IPR036093">
    <property type="entry name" value="NAC_dom_sf"/>
</dbReference>
<accession>A0A7J6F6W5</accession>
<evidence type="ECO:0000256" key="2">
    <source>
        <dbReference type="ARBA" id="ARBA00023125"/>
    </source>
</evidence>
<dbReference type="AlphaFoldDB" id="A0A7J6F6W5"/>
<protein>
    <recommendedName>
        <fullName evidence="6">NAC domain-containing protein</fullName>
    </recommendedName>
</protein>
<dbReference type="Gene3D" id="2.170.150.80">
    <property type="entry name" value="NAC domain"/>
    <property type="match status" value="1"/>
</dbReference>
<evidence type="ECO:0000313" key="8">
    <source>
        <dbReference type="EMBL" id="KAF4382909.1"/>
    </source>
</evidence>
<keyword evidence="11" id="KW-1185">Reference proteome</keyword>
<evidence type="ECO:0000313" key="11">
    <source>
        <dbReference type="Proteomes" id="UP000583929"/>
    </source>
</evidence>
<dbReference type="Proteomes" id="UP000525078">
    <property type="component" value="Unassembled WGS sequence"/>
</dbReference>
<proteinExistence type="predicted"/>
<dbReference type="InterPro" id="IPR003441">
    <property type="entry name" value="NAC-dom"/>
</dbReference>
<feature type="domain" description="NAC" evidence="6">
    <location>
        <begin position="13"/>
        <end position="158"/>
    </location>
</feature>
<gene>
    <name evidence="7" type="ORF">F8388_003695</name>
    <name evidence="8" type="ORF">G4B88_010080</name>
    <name evidence="9" type="ORF">G4B88_013743</name>
</gene>
<feature type="compositionally biased region" description="Polar residues" evidence="5">
    <location>
        <begin position="260"/>
        <end position="280"/>
    </location>
</feature>
<evidence type="ECO:0000256" key="1">
    <source>
        <dbReference type="ARBA" id="ARBA00023015"/>
    </source>
</evidence>
<sequence>MSDYVNESPLWVCPSFFKFKPTEEELIAHLNLKTMEMESDLDSCIAQIDHFCEWQPWELPPLSKMESNMEWWFLCRPNYKNRHNNRSNRTTKTGFWKKTGKERKTKGCNGRKRILVFHEGTSPGKRTNWVLHEYYSLQPDIAFSLQKPAYVICRLKLKNHENGQNEDAEKSPSSEIENDVENLLESTTTTPVNCQDEVNNDISSLQQQQLFSLEELCKEQQLFSPEELCNEIPKLSSDDIKEILSFLTFGETTNITYNSSNMRDSSKNSYLDSQATNDTHTVGIEERVNHHRSLAVG</sequence>
<keyword evidence="4" id="KW-0539">Nucleus</keyword>
<evidence type="ECO:0000256" key="5">
    <source>
        <dbReference type="SAM" id="MobiDB-lite"/>
    </source>
</evidence>
<name>A0A7J6F6W5_CANSA</name>
<dbReference type="Pfam" id="PF02365">
    <property type="entry name" value="NAM"/>
    <property type="match status" value="1"/>
</dbReference>
<dbReference type="Proteomes" id="UP000583929">
    <property type="component" value="Unassembled WGS sequence"/>
</dbReference>
<organism evidence="7 10">
    <name type="scientific">Cannabis sativa</name>
    <name type="common">Hemp</name>
    <name type="synonym">Marijuana</name>
    <dbReference type="NCBI Taxonomy" id="3483"/>
    <lineage>
        <taxon>Eukaryota</taxon>
        <taxon>Viridiplantae</taxon>
        <taxon>Streptophyta</taxon>
        <taxon>Embryophyta</taxon>
        <taxon>Tracheophyta</taxon>
        <taxon>Spermatophyta</taxon>
        <taxon>Magnoliopsida</taxon>
        <taxon>eudicotyledons</taxon>
        <taxon>Gunneridae</taxon>
        <taxon>Pentapetalae</taxon>
        <taxon>rosids</taxon>
        <taxon>fabids</taxon>
        <taxon>Rosales</taxon>
        <taxon>Cannabaceae</taxon>
        <taxon>Cannabis</taxon>
    </lineage>
</organism>
<dbReference type="SUPFAM" id="SSF101941">
    <property type="entry name" value="NAC domain"/>
    <property type="match status" value="1"/>
</dbReference>
<keyword evidence="3" id="KW-0804">Transcription</keyword>
<keyword evidence="1" id="KW-0805">Transcription regulation</keyword>
<dbReference type="EMBL" id="JAATIP010000150">
    <property type="protein sequence ID" value="KAF4366457.1"/>
    <property type="molecule type" value="Genomic_DNA"/>
</dbReference>
<dbReference type="GO" id="GO:0006355">
    <property type="term" value="P:regulation of DNA-templated transcription"/>
    <property type="evidence" value="ECO:0007669"/>
    <property type="project" value="InterPro"/>
</dbReference>
<evidence type="ECO:0000313" key="7">
    <source>
        <dbReference type="EMBL" id="KAF4366457.1"/>
    </source>
</evidence>
<dbReference type="PANTHER" id="PTHR31744:SF210">
    <property type="entry name" value="NAC DOMAIN-CONTAINING PROTEIN 86-LIKE"/>
    <property type="match status" value="1"/>
</dbReference>
<dbReference type="PROSITE" id="PS51005">
    <property type="entry name" value="NAC"/>
    <property type="match status" value="1"/>
</dbReference>
<reference evidence="10 11" key="1">
    <citation type="journal article" date="2020" name="bioRxiv">
        <title>Sequence and annotation of 42 cannabis genomes reveals extensive copy number variation in cannabinoid synthesis and pathogen resistance genes.</title>
        <authorList>
            <person name="Mckernan K.J."/>
            <person name="Helbert Y."/>
            <person name="Kane L.T."/>
            <person name="Ebling H."/>
            <person name="Zhang L."/>
            <person name="Liu B."/>
            <person name="Eaton Z."/>
            <person name="Mclaughlin S."/>
            <person name="Kingan S."/>
            <person name="Baybayan P."/>
            <person name="Concepcion G."/>
            <person name="Jordan M."/>
            <person name="Riva A."/>
            <person name="Barbazuk W."/>
            <person name="Harkins T."/>
        </authorList>
    </citation>
    <scope>NUCLEOTIDE SEQUENCE [LARGE SCALE GENOMIC DNA]</scope>
    <source>
        <strain evidence="10 11">cv. Jamaican Lion 4</strain>
        <strain evidence="8">Father</strain>
        <strain evidence="7">Mother</strain>
        <tissue evidence="7">Leaf</tissue>
    </source>
</reference>
<comment type="caution">
    <text evidence="7">The sequence shown here is derived from an EMBL/GenBank/DDBJ whole genome shotgun (WGS) entry which is preliminary data.</text>
</comment>